<evidence type="ECO:0008006" key="15">
    <source>
        <dbReference type="Google" id="ProtNLM"/>
    </source>
</evidence>
<dbReference type="Proteomes" id="UP000612055">
    <property type="component" value="Unassembled WGS sequence"/>
</dbReference>
<keyword evidence="5 7" id="KW-0067">ATP-binding</keyword>
<name>A0A835YGE3_9CHLO</name>
<evidence type="ECO:0000259" key="11">
    <source>
        <dbReference type="PROSITE" id="PS50011"/>
    </source>
</evidence>
<dbReference type="GO" id="GO:0005524">
    <property type="term" value="F:ATP binding"/>
    <property type="evidence" value="ECO:0007669"/>
    <property type="project" value="UniProtKB-KW"/>
</dbReference>
<feature type="compositionally biased region" description="Low complexity" evidence="10">
    <location>
        <begin position="956"/>
        <end position="973"/>
    </location>
</feature>
<sequence length="1594" mass="171374">MARATWSLSSFQECRQLYKGYASSVSKATCLVSGQDVVLKAYSLSTLTDFLRNQVLRELDIHSKLEHPGVVQLYAAFKEGDKLVLVLEYVRGGSLDRARRKLGGRMSEQQALELVMVPLLGTLHYLHTQSIIHRDIKPENLLFTPDWRLKVCDYGVSINLTEERAVTRTGSRDYMAPEVSVCPLKRTPADNKDNVHMAYGAAVDIWSLGALAYELLVGFTPYPGGPVTACKSDPGKLPFPSSVSAEAKEFVVWCLQQDAADRPTVQQLWQHNWTLESFNTCRQLYKGYASSVSKATCLVSGQDVVLKAYSLSTLTDFLRNQVLRELDIHSKLEHPGVVQLYAAFKEGDKLVLVLEYVRGGSLDRARRKLGGRMSEQQALELVMVPLLGTLHYLHTQSIIHRDIKPENLLFTPDWRLKVCDYGVSINLTEERAVTRTGSRDYMAPEVSVCPLKRTPADNKDNVHMAYGAAVDIWSLGALAYELLVGFTPYPGGPVTACKSDPGKLPFPSSVSAEAKEFVVWCLQQDAADRPTVQQLWQHGWVQQAEVLGMETRGISNGYLQPILSRGTQPLPGTYPGGATSSSTAAYHETANLSPKAIAALRTTRMLQSLGQKVIFSNDPYVNSAFESLITTRVHGVPADLAPDLAELISRKPPGGRLRPKGSKAAALRRAKRLIGAGAALTTAEVPFMDALRVCDLERDRSALPALLRSYVFNKPKLQVAKLEEYCEALARCRPAPMLQSAALLMQAGFYFAAIKVVYGNFEALHATLTEMEGLVAQHMDSGDWDTAAALWKWKDPDRELFLKQFKELRIISYYMEVRKQLRALKDQGVVALARVEREMLLKVVTDFKVQLQEDFDEHMAQVQRDNEERARAKARLEAQARAAAEAAARRAEEAARVEARARAAAEAKAAHEAELRAKAKELDRTREEARKQAEAARSGASSRQTSKKALAVGSTPGEAEGTEAGAEEGASAKPEGEGAEEGAEQAPAEGAETTAGGEAEAEGEPAEGKGEGEEGEAEAKPEGEEGAAEGEEAAAAEGEAAPAEGEEAPAAEGEAPAAEAEGEEAAPADADAAAEGEADAAAAEAEAGDTVGELAGSRPASAAADADAAAAAPSGRPPVRVHLRPNSRGLAVNFSMDRADAAETAAGIAELQKAMDAERKSSEAEAEAIKAAAAAGSRPSTATPAIKLNITLGGGDPAAAEQLKAMEAALEAERAEFQRRLDEERATLATVLAEEKSKLELQVAEQKKMFDEERQRLLQNLYEQQGRELDQQLGAAAQSVESLKAQRDALKSAGGSRHTSGRNAAAAAEEAARLEAACKTLEKKLDDELSRVRQLEEERNRVEAERLALEASQKMLEAQKSQAEVEKAKAEQEKGALQEQIAKTMRMFQEQLAQTVKMAAMLQAQRILGAATGTAGPALAMGPMGPMAAGGMLMAQASGGSISLPPGSAPGLLAPGVGSLSAQGSSGLLGGMPGMGSPSMGSLSGPPGLPAPVAPAEVDEPPTQDEIVAYGKYLGMDVVEDAELLHIAEWALTAPLPEGWTVHLDGEGNEFFYNAATNASTYEHPMDEHYRAYYRKMKEQKALTKMTEAQQAGA</sequence>
<feature type="domain" description="Protein kinase" evidence="11">
    <location>
        <begin position="278"/>
        <end position="541"/>
    </location>
</feature>
<evidence type="ECO:0000313" key="14">
    <source>
        <dbReference type="Proteomes" id="UP000612055"/>
    </source>
</evidence>
<feature type="region of interest" description="Disordered" evidence="10">
    <location>
        <begin position="1287"/>
        <end position="1307"/>
    </location>
</feature>
<feature type="binding site" evidence="7">
    <location>
        <position position="420"/>
    </location>
    <ligand>
        <name>ATP</name>
        <dbReference type="ChEBI" id="CHEBI:30616"/>
    </ligand>
</feature>
<evidence type="ECO:0000259" key="12">
    <source>
        <dbReference type="PROSITE" id="PS50020"/>
    </source>
</evidence>
<feature type="binding site" evidence="7">
    <location>
        <begin position="406"/>
        <end position="407"/>
    </location>
    <ligand>
        <name>ATP</name>
        <dbReference type="ChEBI" id="CHEBI:30616"/>
    </ligand>
</feature>
<dbReference type="EMBL" id="JAEHOE010000001">
    <property type="protein sequence ID" value="KAG2502233.1"/>
    <property type="molecule type" value="Genomic_DNA"/>
</dbReference>
<evidence type="ECO:0000313" key="13">
    <source>
        <dbReference type="EMBL" id="KAG2502233.1"/>
    </source>
</evidence>
<feature type="compositionally biased region" description="Low complexity" evidence="10">
    <location>
        <begin position="1050"/>
        <end position="1059"/>
    </location>
</feature>
<dbReference type="InterPro" id="IPR030616">
    <property type="entry name" value="Aur-like"/>
</dbReference>
<dbReference type="PROSITE" id="PS50011">
    <property type="entry name" value="PROTEIN_KINASE_DOM"/>
    <property type="match status" value="2"/>
</dbReference>
<feature type="compositionally biased region" description="Basic and acidic residues" evidence="10">
    <location>
        <begin position="1006"/>
        <end position="1023"/>
    </location>
</feature>
<evidence type="ECO:0000256" key="10">
    <source>
        <dbReference type="SAM" id="MobiDB-lite"/>
    </source>
</evidence>
<keyword evidence="1" id="KW-0723">Serine/threonine-protein kinase</keyword>
<dbReference type="FunFam" id="1.10.510.10:FF:000813">
    <property type="entry name" value="Aurora-like kinase"/>
    <property type="match status" value="2"/>
</dbReference>
<feature type="compositionally biased region" description="Acidic residues" evidence="10">
    <location>
        <begin position="1060"/>
        <end position="1078"/>
    </location>
</feature>
<feature type="compositionally biased region" description="Low complexity" evidence="10">
    <location>
        <begin position="984"/>
        <end position="998"/>
    </location>
</feature>
<evidence type="ECO:0000256" key="9">
    <source>
        <dbReference type="SAM" id="Coils"/>
    </source>
</evidence>
<dbReference type="Gene3D" id="3.30.1470.10">
    <property type="entry name" value="Photosystem I PsaD, reaction center subunit II"/>
    <property type="match status" value="1"/>
</dbReference>
<evidence type="ECO:0000256" key="4">
    <source>
        <dbReference type="ARBA" id="ARBA00022777"/>
    </source>
</evidence>
<evidence type="ECO:0000256" key="6">
    <source>
        <dbReference type="PIRSR" id="PIRSR630616-1"/>
    </source>
</evidence>
<feature type="cross-link" description="Glycyl lysine isopeptide (Lys-Gly) (interchain with G-Cter in SUMO2)" evidence="8">
    <location>
        <position position="404"/>
    </location>
</feature>
<feature type="region of interest" description="Disordered" evidence="10">
    <location>
        <begin position="920"/>
        <end position="1124"/>
    </location>
</feature>
<dbReference type="Pfam" id="PF00397">
    <property type="entry name" value="WW"/>
    <property type="match status" value="1"/>
</dbReference>
<feature type="active site" description="Proton acceptor" evidence="6">
    <location>
        <position position="402"/>
    </location>
</feature>
<dbReference type="CDD" id="cd00201">
    <property type="entry name" value="WW"/>
    <property type="match status" value="1"/>
</dbReference>
<accession>A0A835YGE3</accession>
<dbReference type="Gene3D" id="1.10.510.10">
    <property type="entry name" value="Transferase(Phosphotransferase) domain 1"/>
    <property type="match status" value="2"/>
</dbReference>
<dbReference type="Pfam" id="PF00069">
    <property type="entry name" value="Pkinase"/>
    <property type="match status" value="2"/>
</dbReference>
<evidence type="ECO:0000256" key="8">
    <source>
        <dbReference type="PIRSR" id="PIRSR630616-3"/>
    </source>
</evidence>
<evidence type="ECO:0000256" key="3">
    <source>
        <dbReference type="ARBA" id="ARBA00022741"/>
    </source>
</evidence>
<reference evidence="13" key="1">
    <citation type="journal article" date="2020" name="bioRxiv">
        <title>Comparative genomics of Chlamydomonas.</title>
        <authorList>
            <person name="Craig R.J."/>
            <person name="Hasan A.R."/>
            <person name="Ness R.W."/>
            <person name="Keightley P.D."/>
        </authorList>
    </citation>
    <scope>NUCLEOTIDE SEQUENCE</scope>
    <source>
        <strain evidence="13">CCAP 11/70</strain>
    </source>
</reference>
<dbReference type="InterPro" id="IPR001202">
    <property type="entry name" value="WW_dom"/>
</dbReference>
<protein>
    <recommendedName>
        <fullName evidence="15">Non-specific serine/threonine protein kinase</fullName>
    </recommendedName>
</protein>
<evidence type="ECO:0000256" key="1">
    <source>
        <dbReference type="ARBA" id="ARBA00022527"/>
    </source>
</evidence>
<dbReference type="SMART" id="SM00220">
    <property type="entry name" value="S_TKc"/>
    <property type="match status" value="2"/>
</dbReference>
<dbReference type="PANTHER" id="PTHR24350">
    <property type="entry name" value="SERINE/THREONINE-PROTEIN KINASE IAL-RELATED"/>
    <property type="match status" value="1"/>
</dbReference>
<keyword evidence="4" id="KW-0418">Kinase</keyword>
<gene>
    <name evidence="13" type="ORF">HYH03_000719</name>
</gene>
<feature type="domain" description="WW" evidence="12">
    <location>
        <begin position="1534"/>
        <end position="1567"/>
    </location>
</feature>
<dbReference type="PROSITE" id="PS00108">
    <property type="entry name" value="PROTEIN_KINASE_ST"/>
    <property type="match status" value="2"/>
</dbReference>
<dbReference type="InterPro" id="IPR011009">
    <property type="entry name" value="Kinase-like_dom_sf"/>
</dbReference>
<evidence type="ECO:0000256" key="2">
    <source>
        <dbReference type="ARBA" id="ARBA00022679"/>
    </source>
</evidence>
<feature type="compositionally biased region" description="Acidic residues" evidence="10">
    <location>
        <begin position="1024"/>
        <end position="1034"/>
    </location>
</feature>
<keyword evidence="14" id="KW-1185">Reference proteome</keyword>
<comment type="caution">
    <text evidence="13">The sequence shown here is derived from an EMBL/GenBank/DDBJ whole genome shotgun (WGS) entry which is preliminary data.</text>
</comment>
<dbReference type="CDD" id="cd22265">
    <property type="entry name" value="UDM1_RNF168"/>
    <property type="match status" value="1"/>
</dbReference>
<dbReference type="PROSITE" id="PS50020">
    <property type="entry name" value="WW_DOMAIN_2"/>
    <property type="match status" value="1"/>
</dbReference>
<dbReference type="OrthoDB" id="6344460at2759"/>
<evidence type="ECO:0000256" key="7">
    <source>
        <dbReference type="PIRSR" id="PIRSR630616-2"/>
    </source>
</evidence>
<feature type="compositionally biased region" description="Low complexity" evidence="10">
    <location>
        <begin position="1095"/>
        <end position="1118"/>
    </location>
</feature>
<dbReference type="SUPFAM" id="SSF56112">
    <property type="entry name" value="Protein kinase-like (PK-like)"/>
    <property type="match status" value="2"/>
</dbReference>
<feature type="coiled-coil region" evidence="9">
    <location>
        <begin position="1200"/>
        <end position="1256"/>
    </location>
</feature>
<feature type="domain" description="Protein kinase" evidence="11">
    <location>
        <begin position="11"/>
        <end position="274"/>
    </location>
</feature>
<dbReference type="InterPro" id="IPR036020">
    <property type="entry name" value="WW_dom_sf"/>
</dbReference>
<dbReference type="InterPro" id="IPR008271">
    <property type="entry name" value="Ser/Thr_kinase_AS"/>
</dbReference>
<feature type="compositionally biased region" description="Basic and acidic residues" evidence="10">
    <location>
        <begin position="920"/>
        <end position="934"/>
    </location>
</feature>
<keyword evidence="3 7" id="KW-0547">Nucleotide-binding</keyword>
<proteinExistence type="predicted"/>
<dbReference type="InterPro" id="IPR000719">
    <property type="entry name" value="Prot_kinase_dom"/>
</dbReference>
<feature type="binding site" evidence="7">
    <location>
        <position position="307"/>
    </location>
    <ligand>
        <name>ATP</name>
        <dbReference type="ChEBI" id="CHEBI:30616"/>
    </ligand>
</feature>
<evidence type="ECO:0000256" key="5">
    <source>
        <dbReference type="ARBA" id="ARBA00022840"/>
    </source>
</evidence>
<dbReference type="SMART" id="SM00456">
    <property type="entry name" value="WW"/>
    <property type="match status" value="1"/>
</dbReference>
<keyword evidence="9" id="KW-0175">Coiled coil</keyword>
<keyword evidence="2" id="KW-0808">Transferase</keyword>
<dbReference type="GO" id="GO:0004674">
    <property type="term" value="F:protein serine/threonine kinase activity"/>
    <property type="evidence" value="ECO:0007669"/>
    <property type="project" value="UniProtKB-KW"/>
</dbReference>
<dbReference type="PROSITE" id="PS01159">
    <property type="entry name" value="WW_DOMAIN_1"/>
    <property type="match status" value="1"/>
</dbReference>
<organism evidence="13 14">
    <name type="scientific">Edaphochlamys debaryana</name>
    <dbReference type="NCBI Taxonomy" id="47281"/>
    <lineage>
        <taxon>Eukaryota</taxon>
        <taxon>Viridiplantae</taxon>
        <taxon>Chlorophyta</taxon>
        <taxon>core chlorophytes</taxon>
        <taxon>Chlorophyceae</taxon>
        <taxon>CS clade</taxon>
        <taxon>Chlamydomonadales</taxon>
        <taxon>Chlamydomonadales incertae sedis</taxon>
        <taxon>Edaphochlamys</taxon>
    </lineage>
</organism>
<dbReference type="SUPFAM" id="SSF51045">
    <property type="entry name" value="WW domain"/>
    <property type="match status" value="1"/>
</dbReference>